<evidence type="ECO:0000313" key="9">
    <source>
        <dbReference type="Proteomes" id="UP000002705"/>
    </source>
</evidence>
<dbReference type="HOGENOM" id="CLU_058421_8_1_4"/>
<name>Q397F2_BURL3</name>
<evidence type="ECO:0000313" key="8">
    <source>
        <dbReference type="EMBL" id="ABB11409.1"/>
    </source>
</evidence>
<evidence type="ECO:0000256" key="2">
    <source>
        <dbReference type="ARBA" id="ARBA00006679"/>
    </source>
</evidence>
<dbReference type="Proteomes" id="UP000002705">
    <property type="component" value="Chromosome 2"/>
</dbReference>
<dbReference type="EMBL" id="CP000152">
    <property type="protein sequence ID" value="ABB11409.1"/>
    <property type="molecule type" value="Genomic_DNA"/>
</dbReference>
<keyword evidence="5 7" id="KW-1133">Transmembrane helix</keyword>
<keyword evidence="6 7" id="KW-0472">Membrane</keyword>
<evidence type="ECO:0000256" key="4">
    <source>
        <dbReference type="ARBA" id="ARBA00022692"/>
    </source>
</evidence>
<feature type="transmembrane region" description="Helical" evidence="7">
    <location>
        <begin position="53"/>
        <end position="71"/>
    </location>
</feature>
<comment type="similarity">
    <text evidence="2">Belongs to the DoxX family.</text>
</comment>
<gene>
    <name evidence="8" type="ordered locus">Bcep18194_B1295</name>
</gene>
<feature type="transmembrane region" description="Helical" evidence="7">
    <location>
        <begin position="150"/>
        <end position="168"/>
    </location>
</feature>
<feature type="transmembrane region" description="Helical" evidence="7">
    <location>
        <begin position="91"/>
        <end position="112"/>
    </location>
</feature>
<organism evidence="8 9">
    <name type="scientific">Burkholderia lata (strain ATCC 17760 / DSM 23089 / LMG 22485 / NCIMB 9086 / R18194 / 383)</name>
    <dbReference type="NCBI Taxonomy" id="482957"/>
    <lineage>
        <taxon>Bacteria</taxon>
        <taxon>Pseudomonadati</taxon>
        <taxon>Pseudomonadota</taxon>
        <taxon>Betaproteobacteria</taxon>
        <taxon>Burkholderiales</taxon>
        <taxon>Burkholderiaceae</taxon>
        <taxon>Burkholderia</taxon>
        <taxon>Burkholderia cepacia complex</taxon>
    </lineage>
</organism>
<dbReference type="GO" id="GO:0005886">
    <property type="term" value="C:plasma membrane"/>
    <property type="evidence" value="ECO:0007669"/>
    <property type="project" value="UniProtKB-SubCell"/>
</dbReference>
<protein>
    <submittedName>
        <fullName evidence="8">DoxX family membrane protein</fullName>
    </submittedName>
</protein>
<feature type="transmembrane region" description="Helical" evidence="7">
    <location>
        <begin position="119"/>
        <end position="138"/>
    </location>
</feature>
<dbReference type="InterPro" id="IPR051907">
    <property type="entry name" value="DoxX-like_oxidoreductase"/>
</dbReference>
<dbReference type="Pfam" id="PF07681">
    <property type="entry name" value="DoxX"/>
    <property type="match status" value="1"/>
</dbReference>
<sequence length="178" mass="19206">MPVVAERGGRRRRPPVLVHSQSGAPGLFQRRASFSLIDTMTPNQPFLASQRDVLLLLARILLVILFIMFGWKKIVDFPGTIAFMGSEGAPAPIISAAISIVMELFVGIAILVGFQTRALALLLALYTIGTGIIGHHYWTMTGGEQSNNMIHFYKNIAIAGGLLALCAAGPGRYSIDRG</sequence>
<dbReference type="PANTHER" id="PTHR33452">
    <property type="entry name" value="OXIDOREDUCTASE CATD-RELATED"/>
    <property type="match status" value="1"/>
</dbReference>
<accession>Q397F2</accession>
<evidence type="ECO:0000256" key="3">
    <source>
        <dbReference type="ARBA" id="ARBA00022475"/>
    </source>
</evidence>
<dbReference type="AlphaFoldDB" id="Q397F2"/>
<dbReference type="InterPro" id="IPR032808">
    <property type="entry name" value="DoxX"/>
</dbReference>
<evidence type="ECO:0000256" key="7">
    <source>
        <dbReference type="SAM" id="Phobius"/>
    </source>
</evidence>
<evidence type="ECO:0000256" key="5">
    <source>
        <dbReference type="ARBA" id="ARBA00022989"/>
    </source>
</evidence>
<dbReference type="KEGG" id="bur:Bcep18194_B1295"/>
<proteinExistence type="inferred from homology"/>
<reference evidence="8" key="1">
    <citation type="submission" date="2005-10" db="EMBL/GenBank/DDBJ databases">
        <title>Complete sequence of chromosome 2 of Burkholderia sp. 383.</title>
        <authorList>
            <consortium name="US DOE Joint Genome Institute"/>
            <person name="Copeland A."/>
            <person name="Lucas S."/>
            <person name="Lapidus A."/>
            <person name="Barry K."/>
            <person name="Detter J.C."/>
            <person name="Glavina T."/>
            <person name="Hammon N."/>
            <person name="Israni S."/>
            <person name="Pitluck S."/>
            <person name="Chain P."/>
            <person name="Malfatti S."/>
            <person name="Shin M."/>
            <person name="Vergez L."/>
            <person name="Schmutz J."/>
            <person name="Larimer F."/>
            <person name="Land M."/>
            <person name="Kyrpides N."/>
            <person name="Lykidis A."/>
            <person name="Richardson P."/>
        </authorList>
    </citation>
    <scope>NUCLEOTIDE SEQUENCE [LARGE SCALE GENOMIC DNA]</scope>
    <source>
        <strain evidence="8">383</strain>
    </source>
</reference>
<keyword evidence="9" id="KW-1185">Reference proteome</keyword>
<dbReference type="PANTHER" id="PTHR33452:SF1">
    <property type="entry name" value="INNER MEMBRANE PROTEIN YPHA-RELATED"/>
    <property type="match status" value="1"/>
</dbReference>
<keyword evidence="4 7" id="KW-0812">Transmembrane</keyword>
<keyword evidence="3" id="KW-1003">Cell membrane</keyword>
<evidence type="ECO:0000256" key="6">
    <source>
        <dbReference type="ARBA" id="ARBA00023136"/>
    </source>
</evidence>
<evidence type="ECO:0000256" key="1">
    <source>
        <dbReference type="ARBA" id="ARBA00004651"/>
    </source>
</evidence>
<dbReference type="PATRIC" id="fig|482957.22.peg.4973"/>
<comment type="subcellular location">
    <subcellularLocation>
        <location evidence="1">Cell membrane</location>
        <topology evidence="1">Multi-pass membrane protein</topology>
    </subcellularLocation>
</comment>